<comment type="catalytic activity">
    <reaction evidence="1 7">
        <text>Hydrolysis of (1-&gt;4)-beta-linkages between N-acetylmuramic acid and N-acetyl-D-glucosamine residues in a peptidoglycan and between N-acetyl-D-glucosamine residues in chitodextrins.</text>
        <dbReference type="EC" id="3.2.1.17"/>
    </reaction>
</comment>
<name>A0A4R1XQC2_ACICA</name>
<evidence type="ECO:0000256" key="3">
    <source>
        <dbReference type="ARBA" id="ARBA00022638"/>
    </source>
</evidence>
<keyword evidence="2 7" id="KW-0929">Antimicrobial</keyword>
<protein>
    <recommendedName>
        <fullName evidence="7">Lysozyme</fullName>
        <ecNumber evidence="7">3.2.1.17</ecNumber>
    </recommendedName>
</protein>
<organism evidence="8 9">
    <name type="scientific">Acinetobacter calcoaceticus</name>
    <dbReference type="NCBI Taxonomy" id="471"/>
    <lineage>
        <taxon>Bacteria</taxon>
        <taxon>Pseudomonadati</taxon>
        <taxon>Pseudomonadota</taxon>
        <taxon>Gammaproteobacteria</taxon>
        <taxon>Moraxellales</taxon>
        <taxon>Moraxellaceae</taxon>
        <taxon>Acinetobacter</taxon>
        <taxon>Acinetobacter calcoaceticus/baumannii complex</taxon>
    </lineage>
</organism>
<dbReference type="Pfam" id="PF00959">
    <property type="entry name" value="Phage_lysozyme"/>
    <property type="match status" value="1"/>
</dbReference>
<keyword evidence="6 7" id="KW-0326">Glycosidase</keyword>
<keyword evidence="9" id="KW-1185">Reference proteome</keyword>
<evidence type="ECO:0000256" key="5">
    <source>
        <dbReference type="ARBA" id="ARBA00023200"/>
    </source>
</evidence>
<evidence type="ECO:0000313" key="9">
    <source>
        <dbReference type="Proteomes" id="UP000294963"/>
    </source>
</evidence>
<dbReference type="InterPro" id="IPR051018">
    <property type="entry name" value="Bacteriophage_GH24"/>
</dbReference>
<dbReference type="InterPro" id="IPR034690">
    <property type="entry name" value="Endolysin_T4_type"/>
</dbReference>
<dbReference type="OrthoDB" id="8141296at2"/>
<dbReference type="GO" id="GO:0031640">
    <property type="term" value="P:killing of cells of another organism"/>
    <property type="evidence" value="ECO:0007669"/>
    <property type="project" value="UniProtKB-KW"/>
</dbReference>
<dbReference type="GO" id="GO:0042742">
    <property type="term" value="P:defense response to bacterium"/>
    <property type="evidence" value="ECO:0007669"/>
    <property type="project" value="UniProtKB-KW"/>
</dbReference>
<proteinExistence type="inferred from homology"/>
<reference evidence="8 9" key="1">
    <citation type="submission" date="2019-03" db="EMBL/GenBank/DDBJ databases">
        <title>Genomic analyses of the natural microbiome of Caenorhabditis elegans.</title>
        <authorList>
            <person name="Samuel B."/>
        </authorList>
    </citation>
    <scope>NUCLEOTIDE SEQUENCE [LARGE SCALE GENOMIC DNA]</scope>
    <source>
        <strain evidence="8 9">JUb89</strain>
    </source>
</reference>
<evidence type="ECO:0000256" key="6">
    <source>
        <dbReference type="ARBA" id="ARBA00023295"/>
    </source>
</evidence>
<dbReference type="GO" id="GO:0003796">
    <property type="term" value="F:lysozyme activity"/>
    <property type="evidence" value="ECO:0007669"/>
    <property type="project" value="UniProtKB-EC"/>
</dbReference>
<dbReference type="Proteomes" id="UP000294963">
    <property type="component" value="Unassembled WGS sequence"/>
</dbReference>
<evidence type="ECO:0000313" key="8">
    <source>
        <dbReference type="EMBL" id="TCM66467.1"/>
    </source>
</evidence>
<dbReference type="GO" id="GO:0009253">
    <property type="term" value="P:peptidoglycan catabolic process"/>
    <property type="evidence" value="ECO:0007669"/>
    <property type="project" value="InterPro"/>
</dbReference>
<dbReference type="CDD" id="cd00737">
    <property type="entry name" value="lyz_endolysin_autolysin"/>
    <property type="match status" value="1"/>
</dbReference>
<dbReference type="InterPro" id="IPR023347">
    <property type="entry name" value="Lysozyme_dom_sf"/>
</dbReference>
<keyword evidence="3 7" id="KW-0081">Bacteriolytic enzyme</keyword>
<comment type="similarity">
    <text evidence="7">Belongs to the glycosyl hydrolase 24 family.</text>
</comment>
<sequence length="193" mass="21635">MKKYINSLFKYIRRELNPNQATSKTVSIMDLTLGRASNLQSTALNMYTSALGIDLIANFEGLRLNAYDDGTGVWTIGYGTTRYPNGDRVKKGDRCTEAQAKRYMQHDLQSFEQTVNTAIQIDLTQNQFDALVSLTYNIGSGAFRQSTLVKKLNAGEIKAAADQFDVWIYAAAQPMQGLINRRSKEKALFLQKS</sequence>
<accession>A0A4R1XQC2</accession>
<dbReference type="GO" id="GO:0016998">
    <property type="term" value="P:cell wall macromolecule catabolic process"/>
    <property type="evidence" value="ECO:0007669"/>
    <property type="project" value="InterPro"/>
</dbReference>
<evidence type="ECO:0000256" key="1">
    <source>
        <dbReference type="ARBA" id="ARBA00000632"/>
    </source>
</evidence>
<evidence type="ECO:0000256" key="2">
    <source>
        <dbReference type="ARBA" id="ARBA00022529"/>
    </source>
</evidence>
<keyword evidence="5" id="KW-1035">Host cytoplasm</keyword>
<evidence type="ECO:0000256" key="4">
    <source>
        <dbReference type="ARBA" id="ARBA00022801"/>
    </source>
</evidence>
<dbReference type="AlphaFoldDB" id="A0A4R1XQC2"/>
<gene>
    <name evidence="8" type="ORF">EC844_11367</name>
</gene>
<dbReference type="SUPFAM" id="SSF53955">
    <property type="entry name" value="Lysozyme-like"/>
    <property type="match status" value="1"/>
</dbReference>
<keyword evidence="4 7" id="KW-0378">Hydrolase</keyword>
<dbReference type="PANTHER" id="PTHR38107:SF3">
    <property type="entry name" value="LYSOZYME RRRD-RELATED"/>
    <property type="match status" value="1"/>
</dbReference>
<dbReference type="InterPro" id="IPR002196">
    <property type="entry name" value="Glyco_hydro_24"/>
</dbReference>
<dbReference type="Gene3D" id="1.10.530.40">
    <property type="match status" value="1"/>
</dbReference>
<comment type="caution">
    <text evidence="8">The sequence shown here is derived from an EMBL/GenBank/DDBJ whole genome shotgun (WGS) entry which is preliminary data.</text>
</comment>
<dbReference type="InterPro" id="IPR033907">
    <property type="entry name" value="Endolysin_autolysin"/>
</dbReference>
<dbReference type="EC" id="3.2.1.17" evidence="7"/>
<dbReference type="EMBL" id="SLVJ01000013">
    <property type="protein sequence ID" value="TCM66467.1"/>
    <property type="molecule type" value="Genomic_DNA"/>
</dbReference>
<dbReference type="InterPro" id="IPR023346">
    <property type="entry name" value="Lysozyme-like_dom_sf"/>
</dbReference>
<evidence type="ECO:0000256" key="7">
    <source>
        <dbReference type="RuleBase" id="RU003788"/>
    </source>
</evidence>
<dbReference type="PANTHER" id="PTHR38107">
    <property type="match status" value="1"/>
</dbReference>
<dbReference type="HAMAP" id="MF_04110">
    <property type="entry name" value="ENDOLYSIN_T4"/>
    <property type="match status" value="1"/>
</dbReference>